<protein>
    <recommendedName>
        <fullName evidence="3">Enhancer of polycomb-like protein</fullName>
    </recommendedName>
</protein>
<dbReference type="GO" id="GO:0006357">
    <property type="term" value="P:regulation of transcription by RNA polymerase II"/>
    <property type="evidence" value="ECO:0007669"/>
    <property type="project" value="InterPro"/>
</dbReference>
<organism evidence="2">
    <name type="scientific">Emiliania huxleyi</name>
    <name type="common">Coccolithophore</name>
    <name type="synonym">Pontosphaera huxleyi</name>
    <dbReference type="NCBI Taxonomy" id="2903"/>
    <lineage>
        <taxon>Eukaryota</taxon>
        <taxon>Haptista</taxon>
        <taxon>Haptophyta</taxon>
        <taxon>Prymnesiophyceae</taxon>
        <taxon>Isochrysidales</taxon>
        <taxon>Noelaerhabdaceae</taxon>
        <taxon>Emiliania</taxon>
    </lineage>
</organism>
<evidence type="ECO:0008006" key="3">
    <source>
        <dbReference type="Google" id="ProtNLM"/>
    </source>
</evidence>
<sequence length="356" mass="39374">MPSTGHGASGVAGGMRRRPIDVNKKLPLMRSNQELALDEDATLVQNDQEEDTINTTELQTKLKDIPVPVSLPQERIKREVPFVQTAKYIATPAAIAIKERAGAEAGYVDWDIDPAGYAFFKTLNDGSAGYSGPAIDEPAFERVIDTFEKAVKADTLPPLPGLEAALAAVVPDKALVSLSYNWWVGRRKQLAMPLVRALRPAPDPEDADVVCVAFRPRVAEGARRMRSNNKKTFTLLSQLHAEFKRLATLLELVSRRERLKLELHRSAGDYTEGAHRTLIGRLGRIAHRPPAYDEGGLVAHKPAPSKSPSQPRPSGGRQRDRDRDRDRDRSKKRPPAAPRQERPDEAGCCRDPAVRE</sequence>
<dbReference type="GO" id="GO:0035267">
    <property type="term" value="C:NuA4 histone acetyltransferase complex"/>
    <property type="evidence" value="ECO:0007669"/>
    <property type="project" value="InterPro"/>
</dbReference>
<feature type="region of interest" description="Disordered" evidence="1">
    <location>
        <begin position="290"/>
        <end position="356"/>
    </location>
</feature>
<gene>
    <name evidence="2" type="ORF">EHUX00137_LOCUS19180</name>
</gene>
<dbReference type="PANTHER" id="PTHR14898">
    <property type="entry name" value="ENHANCER OF POLYCOMB"/>
    <property type="match status" value="1"/>
</dbReference>
<feature type="compositionally biased region" description="Basic and acidic residues" evidence="1">
    <location>
        <begin position="317"/>
        <end position="329"/>
    </location>
</feature>
<reference evidence="2" key="1">
    <citation type="submission" date="2021-01" db="EMBL/GenBank/DDBJ databases">
        <authorList>
            <person name="Corre E."/>
            <person name="Pelletier E."/>
            <person name="Niang G."/>
            <person name="Scheremetjew M."/>
            <person name="Finn R."/>
            <person name="Kale V."/>
            <person name="Holt S."/>
            <person name="Cochrane G."/>
            <person name="Meng A."/>
            <person name="Brown T."/>
            <person name="Cohen L."/>
        </authorList>
    </citation>
    <scope>NUCLEOTIDE SEQUENCE</scope>
    <source>
        <strain evidence="2">379</strain>
    </source>
</reference>
<accession>A0A7S3SFA2</accession>
<name>A0A7S3SFA2_EMIHU</name>
<proteinExistence type="predicted"/>
<evidence type="ECO:0000313" key="2">
    <source>
        <dbReference type="EMBL" id="CAE0552104.1"/>
    </source>
</evidence>
<dbReference type="AlphaFoldDB" id="A0A7S3SFA2"/>
<feature type="compositionally biased region" description="Basic and acidic residues" evidence="1">
    <location>
        <begin position="339"/>
        <end position="356"/>
    </location>
</feature>
<dbReference type="EMBL" id="HBIR01024978">
    <property type="protein sequence ID" value="CAE0552104.1"/>
    <property type="molecule type" value="Transcribed_RNA"/>
</dbReference>
<evidence type="ECO:0000256" key="1">
    <source>
        <dbReference type="SAM" id="MobiDB-lite"/>
    </source>
</evidence>
<dbReference type="InterPro" id="IPR024943">
    <property type="entry name" value="Enhancer_polycomb"/>
</dbReference>